<reference evidence="3" key="2">
    <citation type="submission" date="2018-04" db="EMBL/GenBank/DDBJ databases">
        <title>OnivRS2 (Oryza nivara Reference Sequence Version 2).</title>
        <authorList>
            <person name="Zhang J."/>
            <person name="Kudrna D."/>
            <person name="Lee S."/>
            <person name="Talag J."/>
            <person name="Rajasekar S."/>
            <person name="Welchert J."/>
            <person name="Hsing Y.-I."/>
            <person name="Wing R.A."/>
        </authorList>
    </citation>
    <scope>NUCLEOTIDE SEQUENCE [LARGE SCALE GENOMIC DNA]</scope>
    <source>
        <strain evidence="3">SL10</strain>
    </source>
</reference>
<keyword evidence="1" id="KW-1133">Transmembrane helix</keyword>
<dbReference type="PANTHER" id="PTHR23155">
    <property type="entry name" value="DISEASE RESISTANCE PROTEIN RP"/>
    <property type="match status" value="1"/>
</dbReference>
<sequence>MVSAWTIVPGIIVSLIVLVVTKLWDPIAQVYGYPFDAERRVQKLVDEFSKLQDQLGELGILDPKPSSAVLSGWLQRAAGCKDKVEEIKRRHESVKSDLIAKGEGHLKEAGAAPHPIPIPIPLLPPPAAEFDNGQLAQSILDTAAAGTWGVGIQAMKPHLTSVLDFVREDGGGAPGVLGVWGMGGAGKTTLLKLARDPRVQTLDHIVLAEAGNVTNRATVLCNHLRNKKFLLLLDDLWNYIDLEAVGIPLPQST</sequence>
<dbReference type="AlphaFoldDB" id="A0A0E0J7W7"/>
<dbReference type="InterPro" id="IPR002182">
    <property type="entry name" value="NB-ARC"/>
</dbReference>
<dbReference type="OMA" id="FAQCHQP"/>
<dbReference type="HOGENOM" id="CLU_1099984_0_0_1"/>
<dbReference type="Gene3D" id="3.40.50.300">
    <property type="entry name" value="P-loop containing nucleotide triphosphate hydrolases"/>
    <property type="match status" value="1"/>
</dbReference>
<dbReference type="GO" id="GO:0043531">
    <property type="term" value="F:ADP binding"/>
    <property type="evidence" value="ECO:0007669"/>
    <property type="project" value="InterPro"/>
</dbReference>
<organism evidence="3">
    <name type="scientific">Oryza nivara</name>
    <name type="common">Indian wild rice</name>
    <name type="synonym">Oryza sativa f. spontanea</name>
    <dbReference type="NCBI Taxonomy" id="4536"/>
    <lineage>
        <taxon>Eukaryota</taxon>
        <taxon>Viridiplantae</taxon>
        <taxon>Streptophyta</taxon>
        <taxon>Embryophyta</taxon>
        <taxon>Tracheophyta</taxon>
        <taxon>Spermatophyta</taxon>
        <taxon>Magnoliopsida</taxon>
        <taxon>Liliopsida</taxon>
        <taxon>Poales</taxon>
        <taxon>Poaceae</taxon>
        <taxon>BOP clade</taxon>
        <taxon>Oryzoideae</taxon>
        <taxon>Oryzeae</taxon>
        <taxon>Oryzinae</taxon>
        <taxon>Oryza</taxon>
    </lineage>
</organism>
<evidence type="ECO:0000259" key="2">
    <source>
        <dbReference type="Pfam" id="PF00931"/>
    </source>
</evidence>
<dbReference type="GO" id="GO:0098542">
    <property type="term" value="P:defense response to other organism"/>
    <property type="evidence" value="ECO:0007669"/>
    <property type="project" value="TreeGrafter"/>
</dbReference>
<feature type="domain" description="NB-ARC" evidence="2">
    <location>
        <begin position="213"/>
        <end position="251"/>
    </location>
</feature>
<dbReference type="PANTHER" id="PTHR23155:SF1044">
    <property type="entry name" value="DISEASE RESISTANCE PROTEIN RPS2"/>
    <property type="match status" value="1"/>
</dbReference>
<dbReference type="InterPro" id="IPR044974">
    <property type="entry name" value="Disease_R_plants"/>
</dbReference>
<name>A0A0E0J7W7_ORYNI</name>
<reference evidence="3" key="1">
    <citation type="submission" date="2015-04" db="UniProtKB">
        <authorList>
            <consortium name="EnsemblPlants"/>
        </authorList>
    </citation>
    <scope>IDENTIFICATION</scope>
    <source>
        <strain evidence="3">SL10</strain>
    </source>
</reference>
<evidence type="ECO:0000256" key="1">
    <source>
        <dbReference type="SAM" id="Phobius"/>
    </source>
</evidence>
<keyword evidence="1" id="KW-0472">Membrane</keyword>
<dbReference type="Pfam" id="PF00931">
    <property type="entry name" value="NB-ARC"/>
    <property type="match status" value="1"/>
</dbReference>
<evidence type="ECO:0000313" key="4">
    <source>
        <dbReference type="Proteomes" id="UP000006591"/>
    </source>
</evidence>
<evidence type="ECO:0000313" key="3">
    <source>
        <dbReference type="EnsemblPlants" id="ONIVA12G05570.1"/>
    </source>
</evidence>
<dbReference type="SUPFAM" id="SSF52540">
    <property type="entry name" value="P-loop containing nucleoside triphosphate hydrolases"/>
    <property type="match status" value="1"/>
</dbReference>
<dbReference type="EnsemblPlants" id="ONIVA12G05570.1">
    <property type="protein sequence ID" value="ONIVA12G05570.1"/>
    <property type="gene ID" value="ONIVA12G05570"/>
</dbReference>
<dbReference type="eggNOG" id="KOG4658">
    <property type="taxonomic scope" value="Eukaryota"/>
</dbReference>
<keyword evidence="4" id="KW-1185">Reference proteome</keyword>
<dbReference type="STRING" id="4536.A0A0E0J7W7"/>
<dbReference type="Proteomes" id="UP000006591">
    <property type="component" value="Chromosome 12"/>
</dbReference>
<keyword evidence="1" id="KW-0812">Transmembrane</keyword>
<dbReference type="Gramene" id="ONIVA12G05570.1">
    <property type="protein sequence ID" value="ONIVA12G05570.1"/>
    <property type="gene ID" value="ONIVA12G05570"/>
</dbReference>
<accession>A0A0E0J7W7</accession>
<protein>
    <recommendedName>
        <fullName evidence="2">NB-ARC domain-containing protein</fullName>
    </recommendedName>
</protein>
<feature type="transmembrane region" description="Helical" evidence="1">
    <location>
        <begin position="6"/>
        <end position="24"/>
    </location>
</feature>
<proteinExistence type="predicted"/>
<dbReference type="InterPro" id="IPR027417">
    <property type="entry name" value="P-loop_NTPase"/>
</dbReference>